<dbReference type="InterPro" id="IPR045734">
    <property type="entry name" value="Snx8_BAR_dom"/>
</dbReference>
<evidence type="ECO:0000259" key="10">
    <source>
        <dbReference type="PROSITE" id="PS50195"/>
    </source>
</evidence>
<dbReference type="SMART" id="SM00312">
    <property type="entry name" value="PX"/>
    <property type="match status" value="1"/>
</dbReference>
<dbReference type="GO" id="GO:0042147">
    <property type="term" value="P:retrograde transport, endosome to Golgi"/>
    <property type="evidence" value="ECO:0007669"/>
    <property type="project" value="InterPro"/>
</dbReference>
<keyword evidence="8" id="KW-0472">Membrane</keyword>
<dbReference type="InterPro" id="IPR001683">
    <property type="entry name" value="PX_dom"/>
</dbReference>
<evidence type="ECO:0000256" key="4">
    <source>
        <dbReference type="ARBA" id="ARBA00014268"/>
    </source>
</evidence>
<reference evidence="11 12" key="1">
    <citation type="submission" date="2019-07" db="EMBL/GenBank/DDBJ databases">
        <title>Rhodotorula toruloides NBRC10032 genome sequencing.</title>
        <authorList>
            <person name="Shida Y."/>
            <person name="Takaku H."/>
            <person name="Ogasawara W."/>
            <person name="Mori K."/>
        </authorList>
    </citation>
    <scope>NUCLEOTIDE SEQUENCE [LARGE SCALE GENOMIC DNA]</scope>
    <source>
        <strain evidence="11 12">NBRC10032</strain>
    </source>
</reference>
<gene>
    <name evidence="11" type="ORF">Rt10032_c03g1336</name>
</gene>
<dbReference type="GO" id="GO:0032266">
    <property type="term" value="F:phosphatidylinositol-3-phosphate binding"/>
    <property type="evidence" value="ECO:0007669"/>
    <property type="project" value="TreeGrafter"/>
</dbReference>
<evidence type="ECO:0000256" key="3">
    <source>
        <dbReference type="ARBA" id="ARBA00010883"/>
    </source>
</evidence>
<feature type="region of interest" description="Disordered" evidence="9">
    <location>
        <begin position="1"/>
        <end position="44"/>
    </location>
</feature>
<keyword evidence="6" id="KW-0963">Cytoplasm</keyword>
<sequence>MASNDRPRTYSYSSYSNGWGTQDTPPLSTTLPPTLGESSSPSQLDYSVIDSADGAGADGMEGNGPSGFGGNILGGRDGDDAWQLPAQSRVQLALKGDMEGSLFAKHHVWLVIQPERGTSVERRYSDFVYLLDALTKRYPFRLLPSLPPKRIQLQGRYLAADDLFLERRRKGLERALTALTCHPVIKHDGLLATFLNEQTDLTLYRKAHPFDLSEESHTRTLSPSDLSKLTPDIDSGLTLLRQRITPLVEHWTRITTTLDRVAHRRLNQSKEYEAFREALDAAVRVEREQGAEAYKPKEVEQTEREVLATARVAGDVAETEGASARRKLETVVEEVKRHREIYVNLRDLFTRQTTLGVDSVDKLRKRVETNTSKLTILRAASPRPPTFDADADRLTSLIDTDQRTIDQLLRRRDFVRWCVWQEVGWAFRSTSLLSLALKVYAADETAYAKRLAEQWGALAEALGPTQL</sequence>
<evidence type="ECO:0000256" key="6">
    <source>
        <dbReference type="ARBA" id="ARBA00022490"/>
    </source>
</evidence>
<dbReference type="SUPFAM" id="SSF64268">
    <property type="entry name" value="PX domain"/>
    <property type="match status" value="1"/>
</dbReference>
<evidence type="ECO:0000256" key="9">
    <source>
        <dbReference type="SAM" id="MobiDB-lite"/>
    </source>
</evidence>
<dbReference type="InterPro" id="IPR036871">
    <property type="entry name" value="PX_dom_sf"/>
</dbReference>
<dbReference type="AlphaFoldDB" id="A0A511KAG3"/>
<evidence type="ECO:0000256" key="8">
    <source>
        <dbReference type="ARBA" id="ARBA00023136"/>
    </source>
</evidence>
<dbReference type="OrthoDB" id="10064318at2759"/>
<evidence type="ECO:0000313" key="12">
    <source>
        <dbReference type="Proteomes" id="UP000321518"/>
    </source>
</evidence>
<feature type="compositionally biased region" description="Gly residues" evidence="9">
    <location>
        <begin position="56"/>
        <end position="69"/>
    </location>
</feature>
<feature type="compositionally biased region" description="Polar residues" evidence="9">
    <location>
        <begin position="10"/>
        <end position="23"/>
    </location>
</feature>
<feature type="compositionally biased region" description="Low complexity" evidence="9">
    <location>
        <begin position="24"/>
        <end position="42"/>
    </location>
</feature>
<dbReference type="GO" id="GO:0006623">
    <property type="term" value="P:protein targeting to vacuole"/>
    <property type="evidence" value="ECO:0007669"/>
    <property type="project" value="TreeGrafter"/>
</dbReference>
<dbReference type="PANTHER" id="PTHR47554:SF1">
    <property type="entry name" value="SORTING NEXIN MVP1"/>
    <property type="match status" value="1"/>
</dbReference>
<comment type="similarity">
    <text evidence="3">Belongs to the sorting nexin family.</text>
</comment>
<dbReference type="Pfam" id="PF00787">
    <property type="entry name" value="PX"/>
    <property type="match status" value="1"/>
</dbReference>
<organism evidence="11 12">
    <name type="scientific">Rhodotorula toruloides</name>
    <name type="common">Yeast</name>
    <name type="synonym">Rhodosporidium toruloides</name>
    <dbReference type="NCBI Taxonomy" id="5286"/>
    <lineage>
        <taxon>Eukaryota</taxon>
        <taxon>Fungi</taxon>
        <taxon>Dikarya</taxon>
        <taxon>Basidiomycota</taxon>
        <taxon>Pucciniomycotina</taxon>
        <taxon>Microbotryomycetes</taxon>
        <taxon>Sporidiobolales</taxon>
        <taxon>Sporidiobolaceae</taxon>
        <taxon>Rhodotorula</taxon>
    </lineage>
</organism>
<evidence type="ECO:0000256" key="5">
    <source>
        <dbReference type="ARBA" id="ARBA00022448"/>
    </source>
</evidence>
<comment type="caution">
    <text evidence="11">The sequence shown here is derived from an EMBL/GenBank/DDBJ whole genome shotgun (WGS) entry which is preliminary data.</text>
</comment>
<dbReference type="GO" id="GO:0005829">
    <property type="term" value="C:cytosol"/>
    <property type="evidence" value="ECO:0007669"/>
    <property type="project" value="GOC"/>
</dbReference>
<protein>
    <recommendedName>
        <fullName evidence="4">Sorting nexin MVP1</fullName>
    </recommendedName>
</protein>
<dbReference type="GO" id="GO:0016020">
    <property type="term" value="C:membrane"/>
    <property type="evidence" value="ECO:0007669"/>
    <property type="project" value="UniProtKB-SubCell"/>
</dbReference>
<evidence type="ECO:0000313" key="11">
    <source>
        <dbReference type="EMBL" id="GEM07319.1"/>
    </source>
</evidence>
<dbReference type="Pfam" id="PF19566">
    <property type="entry name" value="Snx8_BAR_dom"/>
    <property type="match status" value="1"/>
</dbReference>
<feature type="domain" description="PX" evidence="10">
    <location>
        <begin position="87"/>
        <end position="201"/>
    </location>
</feature>
<feature type="region of interest" description="Disordered" evidence="9">
    <location>
        <begin position="50"/>
        <end position="69"/>
    </location>
</feature>
<evidence type="ECO:0000256" key="1">
    <source>
        <dbReference type="ARBA" id="ARBA00004287"/>
    </source>
</evidence>
<evidence type="ECO:0000256" key="2">
    <source>
        <dbReference type="ARBA" id="ARBA00004496"/>
    </source>
</evidence>
<keyword evidence="5" id="KW-0813">Transport</keyword>
<name>A0A511KAG3_RHOTO</name>
<evidence type="ECO:0000256" key="7">
    <source>
        <dbReference type="ARBA" id="ARBA00022927"/>
    </source>
</evidence>
<dbReference type="EMBL" id="BJWK01000003">
    <property type="protein sequence ID" value="GEM07319.1"/>
    <property type="molecule type" value="Genomic_DNA"/>
</dbReference>
<dbReference type="InterPro" id="IPR028662">
    <property type="entry name" value="SNX8/Mvp1"/>
</dbReference>
<dbReference type="GO" id="GO:0005768">
    <property type="term" value="C:endosome"/>
    <property type="evidence" value="ECO:0007669"/>
    <property type="project" value="TreeGrafter"/>
</dbReference>
<keyword evidence="7" id="KW-0653">Protein transport</keyword>
<dbReference type="PROSITE" id="PS50195">
    <property type="entry name" value="PX"/>
    <property type="match status" value="1"/>
</dbReference>
<proteinExistence type="inferred from homology"/>
<accession>A0A511KAG3</accession>
<dbReference type="PANTHER" id="PTHR47554">
    <property type="entry name" value="SORTING NEXIN MVP1"/>
    <property type="match status" value="1"/>
</dbReference>
<dbReference type="Proteomes" id="UP000321518">
    <property type="component" value="Unassembled WGS sequence"/>
</dbReference>
<dbReference type="Gene3D" id="3.30.1520.10">
    <property type="entry name" value="Phox-like domain"/>
    <property type="match status" value="1"/>
</dbReference>
<comment type="subcellular location">
    <subcellularLocation>
        <location evidence="2">Cytoplasm</location>
    </subcellularLocation>
    <subcellularLocation>
        <location evidence="1">Membrane</location>
        <topology evidence="1">Peripheral membrane protein</topology>
        <orientation evidence="1">Cytoplasmic side</orientation>
    </subcellularLocation>
</comment>